<evidence type="ECO:0000313" key="2">
    <source>
        <dbReference type="Proteomes" id="UP000076852"/>
    </source>
</evidence>
<gene>
    <name evidence="1" type="ORF">AYM40_21115</name>
</gene>
<dbReference type="Proteomes" id="UP000076852">
    <property type="component" value="Chromosome 2"/>
</dbReference>
<proteinExistence type="predicted"/>
<keyword evidence="2" id="KW-1185">Reference proteome</keyword>
<dbReference type="AlphaFoldDB" id="A0A160FVN7"/>
<reference evidence="1 2" key="1">
    <citation type="journal article" date="2016" name="Gene">
        <title>PacBio SMRT assembly of a complex multi-replicon genome reveals chlorocatechol degradative operon in a region of genome plasticity.</title>
        <authorList>
            <person name="Ricker N."/>
            <person name="Shen S.Y."/>
            <person name="Goordial J."/>
            <person name="Jin S."/>
            <person name="Fulthorpe R.R."/>
        </authorList>
    </citation>
    <scope>NUCLEOTIDE SEQUENCE [LARGE SCALE GENOMIC DNA]</scope>
    <source>
        <strain evidence="1 2">OLGA172</strain>
    </source>
</reference>
<accession>A0A160FVN7</accession>
<dbReference type="OrthoDB" id="9010139at2"/>
<evidence type="ECO:0000313" key="1">
    <source>
        <dbReference type="EMBL" id="ANB77400.1"/>
    </source>
</evidence>
<organism evidence="1 2">
    <name type="scientific">Paraburkholderia phytofirmans OLGA172</name>
    <dbReference type="NCBI Taxonomy" id="1417228"/>
    <lineage>
        <taxon>Bacteria</taxon>
        <taxon>Pseudomonadati</taxon>
        <taxon>Pseudomonadota</taxon>
        <taxon>Betaproteobacteria</taxon>
        <taxon>Burkholderiales</taxon>
        <taxon>Burkholderiaceae</taxon>
        <taxon>Paraburkholderia</taxon>
    </lineage>
</organism>
<sequence length="88" mass="9348">MSALIAKHTKAAAVLSARAMVLGKFLDATFLHLTQAQSAEIRKSFRAGVEDSMAMMDDVPLSADYHASLLELTNSILEALAQRGAGNS</sequence>
<dbReference type="KEGG" id="buz:AYM40_21115"/>
<dbReference type="EMBL" id="CP014579">
    <property type="protein sequence ID" value="ANB77400.1"/>
    <property type="molecule type" value="Genomic_DNA"/>
</dbReference>
<name>A0A160FVN7_9BURK</name>
<protein>
    <submittedName>
        <fullName evidence="1">Uncharacterized protein</fullName>
    </submittedName>
</protein>